<keyword evidence="2" id="KW-1185">Reference proteome</keyword>
<evidence type="ECO:0000313" key="2">
    <source>
        <dbReference type="Proteomes" id="UP000478052"/>
    </source>
</evidence>
<dbReference type="EMBL" id="VUJU01013908">
    <property type="protein sequence ID" value="KAF0703407.1"/>
    <property type="molecule type" value="Genomic_DNA"/>
</dbReference>
<proteinExistence type="predicted"/>
<dbReference type="Proteomes" id="UP000478052">
    <property type="component" value="Unassembled WGS sequence"/>
</dbReference>
<gene>
    <name evidence="1" type="ORF">FWK35_00035355</name>
</gene>
<feature type="non-terminal residue" evidence="1">
    <location>
        <position position="369"/>
    </location>
</feature>
<evidence type="ECO:0000313" key="1">
    <source>
        <dbReference type="EMBL" id="KAF0703407.1"/>
    </source>
</evidence>
<protein>
    <submittedName>
        <fullName evidence="1">Uncharacterized protein</fullName>
    </submittedName>
</protein>
<dbReference type="AlphaFoldDB" id="A0A6G0VNF7"/>
<reference evidence="1 2" key="1">
    <citation type="submission" date="2019-08" db="EMBL/GenBank/DDBJ databases">
        <title>Whole genome of Aphis craccivora.</title>
        <authorList>
            <person name="Voronova N.V."/>
            <person name="Shulinski R.S."/>
            <person name="Bandarenka Y.V."/>
            <person name="Zhorov D.G."/>
            <person name="Warner D."/>
        </authorList>
    </citation>
    <scope>NUCLEOTIDE SEQUENCE [LARGE SCALE GENOMIC DNA]</scope>
    <source>
        <strain evidence="1">180601</strain>
        <tissue evidence="1">Whole Body</tissue>
    </source>
</reference>
<accession>A0A6G0VNF7</accession>
<comment type="caution">
    <text evidence="1">The sequence shown here is derived from an EMBL/GenBank/DDBJ whole genome shotgun (WGS) entry which is preliminary data.</text>
</comment>
<name>A0A6G0VNF7_APHCR</name>
<organism evidence="1 2">
    <name type="scientific">Aphis craccivora</name>
    <name type="common">Cowpea aphid</name>
    <dbReference type="NCBI Taxonomy" id="307492"/>
    <lineage>
        <taxon>Eukaryota</taxon>
        <taxon>Metazoa</taxon>
        <taxon>Ecdysozoa</taxon>
        <taxon>Arthropoda</taxon>
        <taxon>Hexapoda</taxon>
        <taxon>Insecta</taxon>
        <taxon>Pterygota</taxon>
        <taxon>Neoptera</taxon>
        <taxon>Paraneoptera</taxon>
        <taxon>Hemiptera</taxon>
        <taxon>Sternorrhyncha</taxon>
        <taxon>Aphidomorpha</taxon>
        <taxon>Aphidoidea</taxon>
        <taxon>Aphididae</taxon>
        <taxon>Aphidini</taxon>
        <taxon>Aphis</taxon>
        <taxon>Aphis</taxon>
    </lineage>
</organism>
<sequence>MSLKDKLQEIAHYIETEYPELNFENVSVSDSCVSNICMIIFKKDNDRNLKKKSLVNAIKRKISSLRKCIETMNCDDVANKSEINSRRVIKCIEKCNYTANDFINYNYKTLNEICRHIKVTTNNANRLEVYRESKKYLNLPSCLHWDNKDITDSNSCCFNESSGNDNATFHPRDVYKELFQLSLLFLGDETSNDFNILTPGPLHRFKLTARELSVLRVFNIFVTQVYIKYWYTSSCRELAPNNDLNHLKELDSYNKSNKLISDAETKSFSRHLWYTNEKLIGLAFFDNKKKKGADFPLRRITTVALTKVQTVQLCDFVSKNTLKLFTTLDIQQDFLNHHPSTWGSNKNFVDGLKRVQNLKVVNDAAERGI</sequence>
<dbReference type="OrthoDB" id="6626714at2759"/>